<evidence type="ECO:0000256" key="1">
    <source>
        <dbReference type="NCBIfam" id="TIGR03162"/>
    </source>
</evidence>
<dbReference type="PANTHER" id="PTHR48100">
    <property type="entry name" value="BROAD-SPECIFICITY PHOSPHATASE YOR283W-RELATED"/>
    <property type="match status" value="1"/>
</dbReference>
<dbReference type="CDD" id="cd07067">
    <property type="entry name" value="HP_PGM_like"/>
    <property type="match status" value="1"/>
</dbReference>
<dbReference type="InterPro" id="IPR013078">
    <property type="entry name" value="His_Pase_superF_clade-1"/>
</dbReference>
<dbReference type="AlphaFoldDB" id="A0AAN0Y1W1"/>
<feature type="site" description="Transition state stabilizer" evidence="2">
    <location>
        <position position="147"/>
    </location>
</feature>
<name>A0AAN0Y1W1_VIBNA</name>
<dbReference type="EMBL" id="CP016345">
    <property type="protein sequence ID" value="ANQ12435.1"/>
    <property type="molecule type" value="Genomic_DNA"/>
</dbReference>
<keyword evidence="4" id="KW-1185">Reference proteome</keyword>
<proteinExistence type="predicted"/>
<dbReference type="EC" id="3.1.3.73" evidence="1"/>
<dbReference type="NCBIfam" id="TIGR03162">
    <property type="entry name" value="ribazole_cobC"/>
    <property type="match status" value="1"/>
</dbReference>
<evidence type="ECO:0000313" key="4">
    <source>
        <dbReference type="Proteomes" id="UP000092741"/>
    </source>
</evidence>
<evidence type="ECO:0000256" key="2">
    <source>
        <dbReference type="PIRSR" id="PIRSR613078-3"/>
    </source>
</evidence>
<reference evidence="3 4" key="1">
    <citation type="submission" date="2016-07" db="EMBL/GenBank/DDBJ databases">
        <title>Developing Vibrio natriegens as a novel, fast-growing host for biotechnology.</title>
        <authorList>
            <person name="Weinstock M.T."/>
            <person name="Hesek E.D."/>
            <person name="Wilson C.M."/>
            <person name="Gibson D.G."/>
        </authorList>
    </citation>
    <scope>NUCLEOTIDE SEQUENCE [LARGE SCALE GENOMIC DNA]</scope>
    <source>
        <strain evidence="3 4">ATCC 14048</strain>
    </source>
</reference>
<gene>
    <name evidence="3" type="ORF">BA890_06535</name>
</gene>
<dbReference type="Pfam" id="PF00300">
    <property type="entry name" value="His_Phos_1"/>
    <property type="match status" value="1"/>
</dbReference>
<dbReference type="Gene3D" id="3.40.50.1240">
    <property type="entry name" value="Phosphoglycerate mutase-like"/>
    <property type="match status" value="1"/>
</dbReference>
<organism evidence="3 4">
    <name type="scientific">Vibrio natriegens NBRC 15636 = ATCC 14048 = DSM 759</name>
    <dbReference type="NCBI Taxonomy" id="1219067"/>
    <lineage>
        <taxon>Bacteria</taxon>
        <taxon>Pseudomonadati</taxon>
        <taxon>Pseudomonadota</taxon>
        <taxon>Gammaproteobacteria</taxon>
        <taxon>Vibrionales</taxon>
        <taxon>Vibrionaceae</taxon>
        <taxon>Vibrio</taxon>
    </lineage>
</organism>
<dbReference type="SUPFAM" id="SSF53254">
    <property type="entry name" value="Phosphoglycerate mutase-like"/>
    <property type="match status" value="1"/>
</dbReference>
<dbReference type="GO" id="GO:0009236">
    <property type="term" value="P:cobalamin biosynthetic process"/>
    <property type="evidence" value="ECO:0007669"/>
    <property type="project" value="UniProtKB-UniRule"/>
</dbReference>
<evidence type="ECO:0000313" key="3">
    <source>
        <dbReference type="EMBL" id="ANQ12435.1"/>
    </source>
</evidence>
<dbReference type="InterPro" id="IPR017578">
    <property type="entry name" value="Ribazole_CobC"/>
</dbReference>
<accession>A0AAN0Y1W1</accession>
<dbReference type="KEGG" id="vna:PN96_06815"/>
<dbReference type="SMART" id="SM00855">
    <property type="entry name" value="PGAM"/>
    <property type="match status" value="1"/>
</dbReference>
<sequence>METLNIYLMRHGKVDAAPGLHGQSDLKVKESEQQDIAQAWKEQGREVSGIITSTLSRCSDVAEIIGEQQMLPVSENSELREMNFGDFDGVPFDMLNDNWKKLESFWQSPSQHTLPNAESLNAFSQRVTSAWSQIINDINDNLLIVTHGGVIRMILAHILDVDWRNPRWYSTLAISNASITHITITIDDQIYASVRSIGVPLIEHR</sequence>
<dbReference type="InterPro" id="IPR050275">
    <property type="entry name" value="PGM_Phosphatase"/>
</dbReference>
<dbReference type="GeneID" id="70912499"/>
<dbReference type="GO" id="GO:0005737">
    <property type="term" value="C:cytoplasm"/>
    <property type="evidence" value="ECO:0007669"/>
    <property type="project" value="TreeGrafter"/>
</dbReference>
<dbReference type="InterPro" id="IPR029033">
    <property type="entry name" value="His_PPase_superfam"/>
</dbReference>
<dbReference type="PANTHER" id="PTHR48100:SF1">
    <property type="entry name" value="HISTIDINE PHOSPHATASE FAMILY PROTEIN-RELATED"/>
    <property type="match status" value="1"/>
</dbReference>
<dbReference type="RefSeq" id="WP_014231643.1">
    <property type="nucleotide sequence ID" value="NZ_ATFJ01000002.1"/>
</dbReference>
<dbReference type="GO" id="GO:0043755">
    <property type="term" value="F:alpha-ribazole phosphatase activity"/>
    <property type="evidence" value="ECO:0007669"/>
    <property type="project" value="UniProtKB-UniRule"/>
</dbReference>
<dbReference type="Proteomes" id="UP000092741">
    <property type="component" value="Chromosome 1"/>
</dbReference>
<protein>
    <recommendedName>
        <fullName evidence="1">Alpha-ribazole phosphatase</fullName>
        <ecNumber evidence="1">3.1.3.73</ecNumber>
    </recommendedName>
</protein>